<feature type="transmembrane region" description="Helical" evidence="1">
    <location>
        <begin position="177"/>
        <end position="199"/>
    </location>
</feature>
<keyword evidence="1" id="KW-0812">Transmembrane</keyword>
<dbReference type="Proteomes" id="UP000562352">
    <property type="component" value="Unassembled WGS sequence"/>
</dbReference>
<proteinExistence type="predicted"/>
<evidence type="ECO:0000313" key="3">
    <source>
        <dbReference type="Proteomes" id="UP000562352"/>
    </source>
</evidence>
<keyword evidence="1" id="KW-1133">Transmembrane helix</keyword>
<comment type="caution">
    <text evidence="2">The sequence shown here is derived from an EMBL/GenBank/DDBJ whole genome shotgun (WGS) entry which is preliminary data.</text>
</comment>
<evidence type="ECO:0000256" key="1">
    <source>
        <dbReference type="SAM" id="Phobius"/>
    </source>
</evidence>
<sequence length="316" mass="33632">MTTTRTLTDRYVEAALSRLPGRQRPDIEKELRASIADAVDDRIDAGDDPAAAELAVLTELGDPVRLAAGYADRPIQLIGPALYLDYTRLLTALLTTVVPAVAAAVGLVGALQGAPALRVAGDTLSAALTTGVHIAVWTTLLFAIIERAAAPHRTPPRPWTPSALPEPPSRRLRYAELITESVALVLGTAFVLLSPLVSTRTDADGAPIGVFSPWLWETGVVYAFIVLLVASLGFSYAKYYLRWSVPLAVTGSLVDIACPVTSIWLAANGKVLNPAFVQAAGWPASVPRWITIGIIAVSALTIVHTVAEGIRRARHR</sequence>
<dbReference type="RefSeq" id="WP_184937336.1">
    <property type="nucleotide sequence ID" value="NZ_BAAAWZ010000001.1"/>
</dbReference>
<feature type="transmembrane region" description="Helical" evidence="1">
    <location>
        <begin position="219"/>
        <end position="237"/>
    </location>
</feature>
<gene>
    <name evidence="2" type="ORF">FHS22_000120</name>
</gene>
<feature type="transmembrane region" description="Helical" evidence="1">
    <location>
        <begin position="286"/>
        <end position="307"/>
    </location>
</feature>
<dbReference type="InterPro" id="IPR047928">
    <property type="entry name" value="Perm_prefix_1"/>
</dbReference>
<evidence type="ECO:0000313" key="2">
    <source>
        <dbReference type="EMBL" id="MBB5960882.1"/>
    </source>
</evidence>
<dbReference type="EMBL" id="JACHJJ010000001">
    <property type="protein sequence ID" value="MBB5960882.1"/>
    <property type="molecule type" value="Genomic_DNA"/>
</dbReference>
<dbReference type="AlphaFoldDB" id="A0A841CR27"/>
<keyword evidence="1" id="KW-0472">Membrane</keyword>
<reference evidence="2 3" key="1">
    <citation type="submission" date="2020-08" db="EMBL/GenBank/DDBJ databases">
        <title>Genomic Encyclopedia of Type Strains, Phase III (KMG-III): the genomes of soil and plant-associated and newly described type strains.</title>
        <authorList>
            <person name="Whitman W."/>
        </authorList>
    </citation>
    <scope>NUCLEOTIDE SEQUENCE [LARGE SCALE GENOMIC DNA]</scope>
    <source>
        <strain evidence="2 3">CECT 3303</strain>
    </source>
</reference>
<protein>
    <submittedName>
        <fullName evidence="2">Uncharacterized protein</fullName>
    </submittedName>
</protein>
<feature type="transmembrane region" description="Helical" evidence="1">
    <location>
        <begin position="123"/>
        <end position="145"/>
    </location>
</feature>
<name>A0A841CR27_PLAVE</name>
<keyword evidence="3" id="KW-1185">Reference proteome</keyword>
<feature type="transmembrane region" description="Helical" evidence="1">
    <location>
        <begin position="244"/>
        <end position="266"/>
    </location>
</feature>
<feature type="transmembrane region" description="Helical" evidence="1">
    <location>
        <begin position="89"/>
        <end position="111"/>
    </location>
</feature>
<dbReference type="Pfam" id="PF22564">
    <property type="entry name" value="HAAS"/>
    <property type="match status" value="1"/>
</dbReference>
<accession>A0A841CR27</accession>
<organism evidence="2 3">
    <name type="scientific">Planomonospora venezuelensis</name>
    <dbReference type="NCBI Taxonomy" id="1999"/>
    <lineage>
        <taxon>Bacteria</taxon>
        <taxon>Bacillati</taxon>
        <taxon>Actinomycetota</taxon>
        <taxon>Actinomycetes</taxon>
        <taxon>Streptosporangiales</taxon>
        <taxon>Streptosporangiaceae</taxon>
        <taxon>Planomonospora</taxon>
    </lineage>
</organism>
<dbReference type="NCBIfam" id="NF038403">
    <property type="entry name" value="perm_prefix_1"/>
    <property type="match status" value="1"/>
</dbReference>